<dbReference type="AlphaFoldDB" id="A0A9J5XNT5"/>
<comment type="caution">
    <text evidence="1">The sequence shown here is derived from an EMBL/GenBank/DDBJ whole genome shotgun (WGS) entry which is preliminary data.</text>
</comment>
<protein>
    <submittedName>
        <fullName evidence="1">Uncharacterized protein</fullName>
    </submittedName>
</protein>
<gene>
    <name evidence="1" type="ORF">H5410_039996</name>
</gene>
<dbReference type="Proteomes" id="UP000824120">
    <property type="component" value="Chromosome 8"/>
</dbReference>
<proteinExistence type="predicted"/>
<dbReference type="OrthoDB" id="2012664at2759"/>
<evidence type="ECO:0000313" key="2">
    <source>
        <dbReference type="Proteomes" id="UP000824120"/>
    </source>
</evidence>
<dbReference type="EMBL" id="JACXVP010000008">
    <property type="protein sequence ID" value="KAG5589482.1"/>
    <property type="molecule type" value="Genomic_DNA"/>
</dbReference>
<evidence type="ECO:0000313" key="1">
    <source>
        <dbReference type="EMBL" id="KAG5589482.1"/>
    </source>
</evidence>
<accession>A0A9J5XNT5</accession>
<organism evidence="1 2">
    <name type="scientific">Solanum commersonii</name>
    <name type="common">Commerson's wild potato</name>
    <name type="synonym">Commerson's nightshade</name>
    <dbReference type="NCBI Taxonomy" id="4109"/>
    <lineage>
        <taxon>Eukaryota</taxon>
        <taxon>Viridiplantae</taxon>
        <taxon>Streptophyta</taxon>
        <taxon>Embryophyta</taxon>
        <taxon>Tracheophyta</taxon>
        <taxon>Spermatophyta</taxon>
        <taxon>Magnoliopsida</taxon>
        <taxon>eudicotyledons</taxon>
        <taxon>Gunneridae</taxon>
        <taxon>Pentapetalae</taxon>
        <taxon>asterids</taxon>
        <taxon>lamiids</taxon>
        <taxon>Solanales</taxon>
        <taxon>Solanaceae</taxon>
        <taxon>Solanoideae</taxon>
        <taxon>Solaneae</taxon>
        <taxon>Solanum</taxon>
    </lineage>
</organism>
<name>A0A9J5XNT5_SOLCO</name>
<keyword evidence="2" id="KW-1185">Reference proteome</keyword>
<reference evidence="1 2" key="1">
    <citation type="submission" date="2020-09" db="EMBL/GenBank/DDBJ databases">
        <title>De no assembly of potato wild relative species, Solanum commersonii.</title>
        <authorList>
            <person name="Cho K."/>
        </authorList>
    </citation>
    <scope>NUCLEOTIDE SEQUENCE [LARGE SCALE GENOMIC DNA]</scope>
    <source>
        <strain evidence="1">LZ3.2</strain>
        <tissue evidence="1">Leaf</tissue>
    </source>
</reference>
<sequence length="95" mass="11038">MDYHKCVEKMVHVEATQDVLVIELPKYKIADGMFGCVQAIRTRDKRSPGKVTWFSCLYSFLRNHILYGENVIKLKYGELDFWATKEVNDSYGVTV</sequence>